<proteinExistence type="predicted"/>
<evidence type="ECO:0000256" key="6">
    <source>
        <dbReference type="SAM" id="MobiDB-lite"/>
    </source>
</evidence>
<keyword evidence="3" id="KW-0863">Zinc-finger</keyword>
<dbReference type="PANTHER" id="PTHR22770:SF47">
    <property type="entry name" value="E3 UBIQUITIN-PROTEIN LIGASE RNF216"/>
    <property type="match status" value="1"/>
</dbReference>
<organism evidence="7 8">
    <name type="scientific">Riccia fluitans</name>
    <dbReference type="NCBI Taxonomy" id="41844"/>
    <lineage>
        <taxon>Eukaryota</taxon>
        <taxon>Viridiplantae</taxon>
        <taxon>Streptophyta</taxon>
        <taxon>Embryophyta</taxon>
        <taxon>Marchantiophyta</taxon>
        <taxon>Marchantiopsida</taxon>
        <taxon>Marchantiidae</taxon>
        <taxon>Marchantiales</taxon>
        <taxon>Ricciaceae</taxon>
        <taxon>Riccia</taxon>
    </lineage>
</organism>
<dbReference type="AlphaFoldDB" id="A0ABD1YFY3"/>
<reference evidence="7 8" key="1">
    <citation type="submission" date="2024-09" db="EMBL/GenBank/DDBJ databases">
        <title>Chromosome-scale assembly of Riccia fluitans.</title>
        <authorList>
            <person name="Paukszto L."/>
            <person name="Sawicki J."/>
            <person name="Karawczyk K."/>
            <person name="Piernik-Szablinska J."/>
            <person name="Szczecinska M."/>
            <person name="Mazdziarz M."/>
        </authorList>
    </citation>
    <scope>NUCLEOTIDE SEQUENCE [LARGE SCALE GENOMIC DNA]</scope>
    <source>
        <strain evidence="7">Rf_01</strain>
        <tissue evidence="7">Aerial parts of the thallus</tissue>
    </source>
</reference>
<keyword evidence="2" id="KW-0479">Metal-binding</keyword>
<dbReference type="InterPro" id="IPR051628">
    <property type="entry name" value="LUBAC_E3_Ligases"/>
</dbReference>
<gene>
    <name evidence="7" type="ORF">R1flu_008684</name>
</gene>
<accession>A0ABD1YFY3</accession>
<dbReference type="GO" id="GO:0008270">
    <property type="term" value="F:zinc ion binding"/>
    <property type="evidence" value="ECO:0007669"/>
    <property type="project" value="UniProtKB-KW"/>
</dbReference>
<evidence type="ECO:0000256" key="3">
    <source>
        <dbReference type="ARBA" id="ARBA00022771"/>
    </source>
</evidence>
<evidence type="ECO:0000313" key="8">
    <source>
        <dbReference type="Proteomes" id="UP001605036"/>
    </source>
</evidence>
<dbReference type="EMBL" id="JBHFFA010000005">
    <property type="protein sequence ID" value="KAL2624439.1"/>
    <property type="molecule type" value="Genomic_DNA"/>
</dbReference>
<evidence type="ECO:0000256" key="2">
    <source>
        <dbReference type="ARBA" id="ARBA00022723"/>
    </source>
</evidence>
<keyword evidence="5" id="KW-0862">Zinc</keyword>
<feature type="region of interest" description="Disordered" evidence="6">
    <location>
        <begin position="183"/>
        <end position="204"/>
    </location>
</feature>
<evidence type="ECO:0000256" key="4">
    <source>
        <dbReference type="ARBA" id="ARBA00022786"/>
    </source>
</evidence>
<dbReference type="PANTHER" id="PTHR22770">
    <property type="entry name" value="UBIQUITIN CONJUGATING ENZYME 7 INTERACTING PROTEIN-RELATED"/>
    <property type="match status" value="1"/>
</dbReference>
<evidence type="ECO:0008006" key="9">
    <source>
        <dbReference type="Google" id="ProtNLM"/>
    </source>
</evidence>
<evidence type="ECO:0000313" key="7">
    <source>
        <dbReference type="EMBL" id="KAL2624439.1"/>
    </source>
</evidence>
<evidence type="ECO:0000256" key="1">
    <source>
        <dbReference type="ARBA" id="ARBA00004906"/>
    </source>
</evidence>
<keyword evidence="4" id="KW-0833">Ubl conjugation pathway</keyword>
<dbReference type="Pfam" id="PF26200">
    <property type="entry name" value="Rcat_RNF216"/>
    <property type="match status" value="1"/>
</dbReference>
<keyword evidence="8" id="KW-1185">Reference proteome</keyword>
<comment type="caution">
    <text evidence="7">The sequence shown here is derived from an EMBL/GenBank/DDBJ whole genome shotgun (WGS) entry which is preliminary data.</text>
</comment>
<sequence>MALLNAVVVLKHAPSVVWSRMDTSFAPHVCVVMWRIPSTGSLAAMVLLHVWPPQVRKCFSDNDWLKYEQRRAEADVAKANLSGLVYCFHCKHPWEADREMGIFTCFNKSCLKRTCLKCKGADHSPGPCRNSKKITCRCGQQMCYLCRKGIEGYDHFCPEDENEVIKAAKSAALEKLAGHHPDVLKRQIGPSEESGKRLRKRKGN</sequence>
<protein>
    <recommendedName>
        <fullName evidence="9">RING-type domain-containing protein</fullName>
    </recommendedName>
</protein>
<evidence type="ECO:0000256" key="5">
    <source>
        <dbReference type="ARBA" id="ARBA00022833"/>
    </source>
</evidence>
<name>A0ABD1YFY3_9MARC</name>
<dbReference type="Proteomes" id="UP001605036">
    <property type="component" value="Unassembled WGS sequence"/>
</dbReference>
<comment type="pathway">
    <text evidence="1">Protein modification; protein ubiquitination.</text>
</comment>